<feature type="chain" id="PRO_5021257435" description="Apple domain-containing protein" evidence="2">
    <location>
        <begin position="20"/>
        <end position="287"/>
    </location>
</feature>
<feature type="compositionally biased region" description="Low complexity" evidence="1">
    <location>
        <begin position="137"/>
        <end position="198"/>
    </location>
</feature>
<evidence type="ECO:0000313" key="5">
    <source>
        <dbReference type="Proteomes" id="UP000499080"/>
    </source>
</evidence>
<feature type="region of interest" description="Disordered" evidence="1">
    <location>
        <begin position="99"/>
        <end position="234"/>
    </location>
</feature>
<evidence type="ECO:0000313" key="4">
    <source>
        <dbReference type="EMBL" id="GBM55580.1"/>
    </source>
</evidence>
<comment type="caution">
    <text evidence="4">The sequence shown here is derived from an EMBL/GenBank/DDBJ whole genome shotgun (WGS) entry which is preliminary data.</text>
</comment>
<sequence length="287" mass="32010">MLTLIRISLVLQSVWYVVGNLSMQYTFSFRGKLPNENIIIEEKVGNKIHCAAFCMKESSCKGFGFDSKKTCFLFDLYMNENFCDNDTCSERDGVKIYMSKQETTTTTETPSTTTKTTEEPTTSTTTEKPTTTKEKPTTTTTERPTTTTEKPTTTTEKPTATTEKPTTTTEKPTAITEKPTTTTEKPTITTEKPTTTTEKPTKTTEKPTTTTEKPATTKKPTTTTTESTTREPTTKEDLSRFFTLVPRSFSIVIIEDDAFFIPNDNSLQKRNDSVAFESLIANVNSLG</sequence>
<organism evidence="4 5">
    <name type="scientific">Araneus ventricosus</name>
    <name type="common">Orbweaver spider</name>
    <name type="synonym">Epeira ventricosa</name>
    <dbReference type="NCBI Taxonomy" id="182803"/>
    <lineage>
        <taxon>Eukaryota</taxon>
        <taxon>Metazoa</taxon>
        <taxon>Ecdysozoa</taxon>
        <taxon>Arthropoda</taxon>
        <taxon>Chelicerata</taxon>
        <taxon>Arachnida</taxon>
        <taxon>Araneae</taxon>
        <taxon>Araneomorphae</taxon>
        <taxon>Entelegynae</taxon>
        <taxon>Araneoidea</taxon>
        <taxon>Araneidae</taxon>
        <taxon>Araneus</taxon>
    </lineage>
</organism>
<feature type="compositionally biased region" description="Low complexity" evidence="1">
    <location>
        <begin position="102"/>
        <end position="129"/>
    </location>
</feature>
<reference evidence="4 5" key="1">
    <citation type="journal article" date="2019" name="Sci. Rep.">
        <title>Orb-weaving spider Araneus ventricosus genome elucidates the spidroin gene catalogue.</title>
        <authorList>
            <person name="Kono N."/>
            <person name="Nakamura H."/>
            <person name="Ohtoshi R."/>
            <person name="Moran D.A.P."/>
            <person name="Shinohara A."/>
            <person name="Yoshida Y."/>
            <person name="Fujiwara M."/>
            <person name="Mori M."/>
            <person name="Tomita M."/>
            <person name="Arakawa K."/>
        </authorList>
    </citation>
    <scope>NUCLEOTIDE SEQUENCE [LARGE SCALE GENOMIC DNA]</scope>
</reference>
<evidence type="ECO:0000256" key="1">
    <source>
        <dbReference type="SAM" id="MobiDB-lite"/>
    </source>
</evidence>
<feature type="domain" description="Apple" evidence="3">
    <location>
        <begin position="35"/>
        <end position="79"/>
    </location>
</feature>
<gene>
    <name evidence="4" type="ORF">AVEN_74537_1</name>
</gene>
<dbReference type="Pfam" id="PF00024">
    <property type="entry name" value="PAN_1"/>
    <property type="match status" value="1"/>
</dbReference>
<accession>A0A4Y2GPE9</accession>
<dbReference type="InterPro" id="IPR003609">
    <property type="entry name" value="Pan_app"/>
</dbReference>
<dbReference type="AlphaFoldDB" id="A0A4Y2GPE9"/>
<dbReference type="OrthoDB" id="6437382at2759"/>
<feature type="compositionally biased region" description="Low complexity" evidence="1">
    <location>
        <begin position="206"/>
        <end position="227"/>
    </location>
</feature>
<name>A0A4Y2GPE9_ARAVE</name>
<keyword evidence="5" id="KW-1185">Reference proteome</keyword>
<protein>
    <recommendedName>
        <fullName evidence="3">Apple domain-containing protein</fullName>
    </recommendedName>
</protein>
<evidence type="ECO:0000256" key="2">
    <source>
        <dbReference type="SAM" id="SignalP"/>
    </source>
</evidence>
<proteinExistence type="predicted"/>
<evidence type="ECO:0000259" key="3">
    <source>
        <dbReference type="Pfam" id="PF00024"/>
    </source>
</evidence>
<dbReference type="EMBL" id="BGPR01001507">
    <property type="protein sequence ID" value="GBM55580.1"/>
    <property type="molecule type" value="Genomic_DNA"/>
</dbReference>
<dbReference type="Proteomes" id="UP000499080">
    <property type="component" value="Unassembled WGS sequence"/>
</dbReference>
<feature type="signal peptide" evidence="2">
    <location>
        <begin position="1"/>
        <end position="19"/>
    </location>
</feature>
<keyword evidence="2" id="KW-0732">Signal</keyword>